<dbReference type="SUPFAM" id="SSF160369">
    <property type="entry name" value="Ribosomal protein L10-like"/>
    <property type="match status" value="1"/>
</dbReference>
<comment type="similarity">
    <text evidence="3 8">Belongs to the universal ribosomal protein uL10 family.</text>
</comment>
<feature type="region of interest" description="Disordered" evidence="9">
    <location>
        <begin position="1"/>
        <end position="24"/>
    </location>
</feature>
<keyword evidence="7 8" id="KW-0539">Nucleus</keyword>
<reference evidence="11" key="2">
    <citation type="submission" date="2015-06" db="UniProtKB">
        <authorList>
            <consortium name="EnsemblMetazoa"/>
        </authorList>
    </citation>
    <scope>IDENTIFICATION</scope>
</reference>
<keyword evidence="8" id="KW-0690">Ribosome biogenesis</keyword>
<feature type="domain" description="Large ribosomal subunit protein uL10-like insertion" evidence="10">
    <location>
        <begin position="168"/>
        <end position="236"/>
    </location>
</feature>
<protein>
    <recommendedName>
        <fullName evidence="8">Ribosome assembly factor mrt4</fullName>
    </recommendedName>
</protein>
<dbReference type="InterPro" id="IPR043141">
    <property type="entry name" value="Ribosomal_uL10-like_sf"/>
</dbReference>
<dbReference type="GO" id="GO:0000956">
    <property type="term" value="P:nuclear-transcribed mRNA catabolic process"/>
    <property type="evidence" value="ECO:0007669"/>
    <property type="project" value="TreeGrafter"/>
</dbReference>
<dbReference type="InterPro" id="IPR001790">
    <property type="entry name" value="Ribosomal_uL10"/>
</dbReference>
<dbReference type="InterPro" id="IPR048280">
    <property type="entry name" value="COX6B-like"/>
</dbReference>
<dbReference type="InterPro" id="IPR051742">
    <property type="entry name" value="Ribosome_Assembly_uL10"/>
</dbReference>
<reference evidence="12" key="1">
    <citation type="submission" date="2013-02" db="EMBL/GenBank/DDBJ databases">
        <authorList>
            <person name="Hughes D."/>
        </authorList>
    </citation>
    <scope>NUCLEOTIDE SEQUENCE</scope>
    <source>
        <strain>Durham</strain>
        <strain evidence="12">NC isolate 2 -- Noor lab</strain>
    </source>
</reference>
<dbReference type="PANTHER" id="PTHR45841">
    <property type="entry name" value="MRNA TURNOVER PROTEIN 4 MRTO4"/>
    <property type="match status" value="1"/>
</dbReference>
<dbReference type="GO" id="GO:0005730">
    <property type="term" value="C:nucleolus"/>
    <property type="evidence" value="ECO:0007669"/>
    <property type="project" value="UniProtKB-SubCell"/>
</dbReference>
<dbReference type="OMA" id="LEWAENY"/>
<evidence type="ECO:0000313" key="12">
    <source>
        <dbReference type="Proteomes" id="UP000015102"/>
    </source>
</evidence>
<comment type="subcellular location">
    <subcellularLocation>
        <location evidence="8">Cytoplasm</location>
    </subcellularLocation>
    <subcellularLocation>
        <location evidence="8">Nucleus</location>
        <location evidence="8">Nucleolus</location>
    </subcellularLocation>
    <subcellularLocation>
        <location evidence="2">Mitochondrion</location>
    </subcellularLocation>
</comment>
<dbReference type="GO" id="GO:0000027">
    <property type="term" value="P:ribosomal large subunit assembly"/>
    <property type="evidence" value="ECO:0007669"/>
    <property type="project" value="InterPro"/>
</dbReference>
<keyword evidence="5" id="KW-0496">Mitochondrion</keyword>
<dbReference type="Proteomes" id="UP000015102">
    <property type="component" value="Unassembled WGS sequence"/>
</dbReference>
<evidence type="ECO:0000256" key="5">
    <source>
        <dbReference type="ARBA" id="ARBA00023128"/>
    </source>
</evidence>
<evidence type="ECO:0000256" key="9">
    <source>
        <dbReference type="SAM" id="MobiDB-lite"/>
    </source>
</evidence>
<dbReference type="EMBL" id="CAQQ02036742">
    <property type="status" value="NOT_ANNOTATED_CDS"/>
    <property type="molecule type" value="Genomic_DNA"/>
</dbReference>
<dbReference type="GO" id="GO:0005739">
    <property type="term" value="C:mitochondrion"/>
    <property type="evidence" value="ECO:0007669"/>
    <property type="project" value="UniProtKB-SubCell"/>
</dbReference>
<dbReference type="InterPro" id="IPR040637">
    <property type="entry name" value="Ribosomal_uL10-like_insert"/>
</dbReference>
<organism evidence="11 12">
    <name type="scientific">Megaselia scalaris</name>
    <name type="common">Humpbacked fly</name>
    <name type="synonym">Phora scalaris</name>
    <dbReference type="NCBI Taxonomy" id="36166"/>
    <lineage>
        <taxon>Eukaryota</taxon>
        <taxon>Metazoa</taxon>
        <taxon>Ecdysozoa</taxon>
        <taxon>Arthropoda</taxon>
        <taxon>Hexapoda</taxon>
        <taxon>Insecta</taxon>
        <taxon>Pterygota</taxon>
        <taxon>Neoptera</taxon>
        <taxon>Endopterygota</taxon>
        <taxon>Diptera</taxon>
        <taxon>Brachycera</taxon>
        <taxon>Muscomorpha</taxon>
        <taxon>Platypezoidea</taxon>
        <taxon>Phoridae</taxon>
        <taxon>Megaseliini</taxon>
        <taxon>Megaselia</taxon>
    </lineage>
</organism>
<evidence type="ECO:0000313" key="11">
    <source>
        <dbReference type="EnsemblMetazoa" id="MESCA011574-PA"/>
    </source>
</evidence>
<dbReference type="Pfam" id="PF17777">
    <property type="entry name" value="RL10P_insert"/>
    <property type="match status" value="1"/>
</dbReference>
<keyword evidence="4 8" id="KW-0963">Cytoplasm</keyword>
<dbReference type="InterPro" id="IPR043164">
    <property type="entry name" value="Ribosomal_uL10-like_insert_sf"/>
</dbReference>
<sequence>MGKKDPPPPPEPPETIKFDPRFPNQNQTRHCYQSYIDYHSCINLRGEGYQPFSLTKTDRKGLAWKQLIIDDVKRCIEKYPNVFIFSVENMRNNLLKDLRQETKKNSRFFFGKNRVMQIGLGRNEAEEIEPELHKLSERLTGQCGLLFTERSKEEILDWAKDYWAVEYARGGFEATETVILPEGPMEEFSHSIEPHLRKLGMPTKLEKGIVTLYKSYTVCEKGKVLTPEQARILKLIAKPMAKFKLTIKCSWSKTGGFESYVNEDSGNEEGEDEDEEDVEMEDDE</sequence>
<dbReference type="InterPro" id="IPR033867">
    <property type="entry name" value="Mrt4"/>
</dbReference>
<evidence type="ECO:0000256" key="4">
    <source>
        <dbReference type="ARBA" id="ARBA00022490"/>
    </source>
</evidence>
<evidence type="ECO:0000256" key="7">
    <source>
        <dbReference type="ARBA" id="ARBA00023242"/>
    </source>
</evidence>
<evidence type="ECO:0000259" key="10">
    <source>
        <dbReference type="Pfam" id="PF17777"/>
    </source>
</evidence>
<dbReference type="GO" id="GO:0030687">
    <property type="term" value="C:preribosome, large subunit precursor"/>
    <property type="evidence" value="ECO:0007669"/>
    <property type="project" value="TreeGrafter"/>
</dbReference>
<dbReference type="CDD" id="cd05796">
    <property type="entry name" value="Ribosomal_P0_like"/>
    <property type="match status" value="1"/>
</dbReference>
<dbReference type="Pfam" id="PF00466">
    <property type="entry name" value="Ribosomal_L10"/>
    <property type="match status" value="1"/>
</dbReference>
<feature type="region of interest" description="Disordered" evidence="9">
    <location>
        <begin position="255"/>
        <end position="284"/>
    </location>
</feature>
<dbReference type="InterPro" id="IPR036549">
    <property type="entry name" value="CX6/COA6-like_sf"/>
</dbReference>
<evidence type="ECO:0000256" key="3">
    <source>
        <dbReference type="ARBA" id="ARBA00008889"/>
    </source>
</evidence>
<dbReference type="FunFam" id="3.90.105.20:FF:000002">
    <property type="entry name" value="Ribosome assembly factor mrt4"/>
    <property type="match status" value="1"/>
</dbReference>
<evidence type="ECO:0000256" key="2">
    <source>
        <dbReference type="ARBA" id="ARBA00004173"/>
    </source>
</evidence>
<comment type="function">
    <text evidence="1 8">Component of the ribosome assembly machinery. Nuclear paralog of the ribosomal protein P0, it binds pre-60S subunits at an early stage of assembly in the nucleolus, and is replaced by P0 in cytoplasmic pre-60S subunits and mature 80S ribosomes.</text>
</comment>
<dbReference type="PANTHER" id="PTHR45841:SF1">
    <property type="entry name" value="MRNA TURNOVER PROTEIN 4 HOMOLOG"/>
    <property type="match status" value="1"/>
</dbReference>
<feature type="compositionally biased region" description="Acidic residues" evidence="9">
    <location>
        <begin position="265"/>
        <end position="284"/>
    </location>
</feature>
<dbReference type="GO" id="GO:0006364">
    <property type="term" value="P:rRNA processing"/>
    <property type="evidence" value="ECO:0007669"/>
    <property type="project" value="TreeGrafter"/>
</dbReference>
<dbReference type="FunFam" id="3.30.70.1730:FF:000005">
    <property type="entry name" value="Ribosome assembly factor mrt4"/>
    <property type="match status" value="1"/>
</dbReference>
<evidence type="ECO:0000256" key="8">
    <source>
        <dbReference type="RuleBase" id="RU364039"/>
    </source>
</evidence>
<dbReference type="Gene3D" id="3.90.105.20">
    <property type="match status" value="1"/>
</dbReference>
<accession>T1H5J6</accession>
<dbReference type="STRING" id="36166.T1H5J6"/>
<dbReference type="EnsemblMetazoa" id="MESCA011574-RA">
    <property type="protein sequence ID" value="MESCA011574-PA"/>
    <property type="gene ID" value="MESCA011574"/>
</dbReference>
<evidence type="ECO:0000256" key="6">
    <source>
        <dbReference type="ARBA" id="ARBA00023157"/>
    </source>
</evidence>
<comment type="subunit">
    <text evidence="8">Associates with the pre-60S ribosomal particle.</text>
</comment>
<name>T1H5J6_MEGSC</name>
<keyword evidence="6" id="KW-1015">Disulfide bond</keyword>
<dbReference type="GO" id="GO:0003723">
    <property type="term" value="F:RNA binding"/>
    <property type="evidence" value="ECO:0007669"/>
    <property type="project" value="TreeGrafter"/>
</dbReference>
<dbReference type="Pfam" id="PF02297">
    <property type="entry name" value="COX6B"/>
    <property type="match status" value="1"/>
</dbReference>
<dbReference type="Gene3D" id="1.10.10.140">
    <property type="entry name" value="Cytochrome c oxidase, subunit VIb"/>
    <property type="match status" value="1"/>
</dbReference>
<proteinExistence type="inferred from homology"/>
<dbReference type="SUPFAM" id="SSF47694">
    <property type="entry name" value="Cytochrome c oxidase subunit h"/>
    <property type="match status" value="1"/>
</dbReference>
<dbReference type="Gene3D" id="3.30.70.1730">
    <property type="match status" value="1"/>
</dbReference>
<dbReference type="HOGENOM" id="CLU_071690_3_0_1"/>
<evidence type="ECO:0000256" key="1">
    <source>
        <dbReference type="ARBA" id="ARBA00004046"/>
    </source>
</evidence>
<keyword evidence="12" id="KW-1185">Reference proteome</keyword>
<dbReference type="AlphaFoldDB" id="T1H5J6"/>